<evidence type="ECO:0000256" key="1">
    <source>
        <dbReference type="SAM" id="MobiDB-lite"/>
    </source>
</evidence>
<keyword evidence="3" id="KW-1185">Reference proteome</keyword>
<dbReference type="Proteomes" id="UP001195483">
    <property type="component" value="Unassembled WGS sequence"/>
</dbReference>
<dbReference type="EMBL" id="JAEAOA010002311">
    <property type="protein sequence ID" value="KAK3578050.1"/>
    <property type="molecule type" value="Genomic_DNA"/>
</dbReference>
<reference evidence="2" key="3">
    <citation type="submission" date="2023-05" db="EMBL/GenBank/DDBJ databases">
        <authorList>
            <person name="Smith C.H."/>
        </authorList>
    </citation>
    <scope>NUCLEOTIDE SEQUENCE</scope>
    <source>
        <strain evidence="2">CHS0354</strain>
        <tissue evidence="2">Mantle</tissue>
    </source>
</reference>
<gene>
    <name evidence="2" type="ORF">CHS0354_039608</name>
</gene>
<proteinExistence type="predicted"/>
<protein>
    <submittedName>
        <fullName evidence="2">Uncharacterized protein</fullName>
    </submittedName>
</protein>
<sequence length="90" mass="10164">MNNRVLSKNHFVGGNGPSENYPDPIQADGSHTMPARKLPVKRAFLQQNETSKHKYRCLHMEGSRTLYELCISGFDTDMMDIINGYVSSCN</sequence>
<organism evidence="2 3">
    <name type="scientific">Potamilus streckersoni</name>
    <dbReference type="NCBI Taxonomy" id="2493646"/>
    <lineage>
        <taxon>Eukaryota</taxon>
        <taxon>Metazoa</taxon>
        <taxon>Spiralia</taxon>
        <taxon>Lophotrochozoa</taxon>
        <taxon>Mollusca</taxon>
        <taxon>Bivalvia</taxon>
        <taxon>Autobranchia</taxon>
        <taxon>Heteroconchia</taxon>
        <taxon>Palaeoheterodonta</taxon>
        <taxon>Unionida</taxon>
        <taxon>Unionoidea</taxon>
        <taxon>Unionidae</taxon>
        <taxon>Ambleminae</taxon>
        <taxon>Lampsilini</taxon>
        <taxon>Potamilus</taxon>
    </lineage>
</organism>
<accession>A0AAE0RRM0</accession>
<comment type="caution">
    <text evidence="2">The sequence shown here is derived from an EMBL/GenBank/DDBJ whole genome shotgun (WGS) entry which is preliminary data.</text>
</comment>
<name>A0AAE0RRM0_9BIVA</name>
<reference evidence="2" key="1">
    <citation type="journal article" date="2021" name="Genome Biol. Evol.">
        <title>A High-Quality Reference Genome for a Parasitic Bivalve with Doubly Uniparental Inheritance (Bivalvia: Unionida).</title>
        <authorList>
            <person name="Smith C.H."/>
        </authorList>
    </citation>
    <scope>NUCLEOTIDE SEQUENCE</scope>
    <source>
        <strain evidence="2">CHS0354</strain>
    </source>
</reference>
<feature type="region of interest" description="Disordered" evidence="1">
    <location>
        <begin position="1"/>
        <end position="32"/>
    </location>
</feature>
<dbReference type="AlphaFoldDB" id="A0AAE0RRM0"/>
<reference evidence="2" key="2">
    <citation type="journal article" date="2021" name="Genome Biol. Evol.">
        <title>Developing a high-quality reference genome for a parasitic bivalve with doubly uniparental inheritance (Bivalvia: Unionida).</title>
        <authorList>
            <person name="Smith C.H."/>
        </authorList>
    </citation>
    <scope>NUCLEOTIDE SEQUENCE</scope>
    <source>
        <strain evidence="2">CHS0354</strain>
        <tissue evidence="2">Mantle</tissue>
    </source>
</reference>
<evidence type="ECO:0000313" key="2">
    <source>
        <dbReference type="EMBL" id="KAK3578050.1"/>
    </source>
</evidence>
<evidence type="ECO:0000313" key="3">
    <source>
        <dbReference type="Proteomes" id="UP001195483"/>
    </source>
</evidence>